<feature type="domain" description="THUMP" evidence="4">
    <location>
        <begin position="16"/>
        <end position="118"/>
    </location>
</feature>
<proteinExistence type="predicted"/>
<dbReference type="GO" id="GO:0004810">
    <property type="term" value="F:CCA tRNA nucleotidyltransferase activity"/>
    <property type="evidence" value="ECO:0007669"/>
    <property type="project" value="InterPro"/>
</dbReference>
<evidence type="ECO:0000256" key="1">
    <source>
        <dbReference type="ARBA" id="ARBA00022741"/>
    </source>
</evidence>
<organism evidence="5 6">
    <name type="scientific">Eiseniibacteriota bacterium</name>
    <dbReference type="NCBI Taxonomy" id="2212470"/>
    <lineage>
        <taxon>Bacteria</taxon>
        <taxon>Candidatus Eiseniibacteriota</taxon>
    </lineage>
</organism>
<reference evidence="5" key="1">
    <citation type="submission" date="2021-05" db="EMBL/GenBank/DDBJ databases">
        <title>Energy efficiency and biological interactions define the core microbiome of deep oligotrophic groundwater.</title>
        <authorList>
            <person name="Mehrshad M."/>
            <person name="Lopez-Fernandez M."/>
            <person name="Bell E."/>
            <person name="Bernier-Latmani R."/>
            <person name="Bertilsson S."/>
            <person name="Dopson M."/>
        </authorList>
    </citation>
    <scope>NUCLEOTIDE SEQUENCE</scope>
    <source>
        <strain evidence="5">Modern_marine.mb.64</strain>
    </source>
</reference>
<dbReference type="InterPro" id="IPR004114">
    <property type="entry name" value="THUMP_dom"/>
</dbReference>
<keyword evidence="3" id="KW-0694">RNA-binding</keyword>
<dbReference type="InterPro" id="IPR020536">
    <property type="entry name" value="ThiI_AANH"/>
</dbReference>
<dbReference type="Gene3D" id="3.40.50.620">
    <property type="entry name" value="HUPs"/>
    <property type="match status" value="1"/>
</dbReference>
<dbReference type="GO" id="GO:0002937">
    <property type="term" value="P:tRNA 4-thiouridine biosynthesis"/>
    <property type="evidence" value="ECO:0007669"/>
    <property type="project" value="TreeGrafter"/>
</dbReference>
<evidence type="ECO:0000256" key="2">
    <source>
        <dbReference type="ARBA" id="ARBA00022840"/>
    </source>
</evidence>
<dbReference type="SUPFAM" id="SSF143437">
    <property type="entry name" value="THUMP domain-like"/>
    <property type="match status" value="1"/>
</dbReference>
<dbReference type="PANTHER" id="PTHR43209:SF1">
    <property type="entry name" value="TRNA SULFURTRANSFERASE"/>
    <property type="match status" value="1"/>
</dbReference>
<dbReference type="SUPFAM" id="SSF52402">
    <property type="entry name" value="Adenine nucleotide alpha hydrolases-like"/>
    <property type="match status" value="1"/>
</dbReference>
<dbReference type="GO" id="GO:0052837">
    <property type="term" value="P:thiazole biosynthetic process"/>
    <property type="evidence" value="ECO:0007669"/>
    <property type="project" value="TreeGrafter"/>
</dbReference>
<sequence>MSRTWNRIVIRGEDLDQAALIASETFGVQRVEKIRPVSNAPLEEMSVAVAEASRDRVVGKTFAVRVRRRGGHAWTSLDAERLIGSHLFPYAAGVDLIHPQVTVQVYVQGDQTSLVEETLEGPDGLPLGVQGRALTLISGGFDSAVAAWMIMRRGVPMDFLHFSLDCAQSEHATAVTYELVKRWGHGNQSFYHRIDFQPVKEALLKYVDSSLRQVVLKQFMVAVAELVLKSFGHLVLVTGESVGQVSSQTIAHLAAIDCHCTTTILRPLSGFSKIEIINRSRLVGTHNLSARAKEVCDLSDGPVAVAARRWELNNAHGALPPDLIHSVLTSWKFIDINDWEPGCPMIPVLGASPSDYTPVHAGKTPPPDEGPVALTGRKAAWAASKLHRAGREVCVIKEDPSLG</sequence>
<gene>
    <name evidence="5" type="ORF">KJ970_14335</name>
</gene>
<keyword evidence="2" id="KW-0067">ATP-binding</keyword>
<comment type="caution">
    <text evidence="5">The sequence shown here is derived from an EMBL/GenBank/DDBJ whole genome shotgun (WGS) entry which is preliminary data.</text>
</comment>
<dbReference type="InterPro" id="IPR050102">
    <property type="entry name" value="tRNA_sulfurtransferase_ThiI"/>
</dbReference>
<dbReference type="GO" id="GO:0005829">
    <property type="term" value="C:cytosol"/>
    <property type="evidence" value="ECO:0007669"/>
    <property type="project" value="TreeGrafter"/>
</dbReference>
<dbReference type="InterPro" id="IPR014729">
    <property type="entry name" value="Rossmann-like_a/b/a_fold"/>
</dbReference>
<dbReference type="Proteomes" id="UP000777784">
    <property type="component" value="Unassembled WGS sequence"/>
</dbReference>
<evidence type="ECO:0000259" key="4">
    <source>
        <dbReference type="PROSITE" id="PS51165"/>
    </source>
</evidence>
<keyword evidence="1" id="KW-0547">Nucleotide-binding</keyword>
<evidence type="ECO:0000313" key="5">
    <source>
        <dbReference type="EMBL" id="MBU2692095.1"/>
    </source>
</evidence>
<dbReference type="AlphaFoldDB" id="A0A948W7C6"/>
<dbReference type="PANTHER" id="PTHR43209">
    <property type="entry name" value="TRNA SULFURTRANSFERASE"/>
    <property type="match status" value="1"/>
</dbReference>
<dbReference type="Pfam" id="PF02926">
    <property type="entry name" value="THUMP"/>
    <property type="match status" value="1"/>
</dbReference>
<protein>
    <recommendedName>
        <fullName evidence="4">THUMP domain-containing protein</fullName>
    </recommendedName>
</protein>
<dbReference type="SMART" id="SM00981">
    <property type="entry name" value="THUMP"/>
    <property type="match status" value="1"/>
</dbReference>
<evidence type="ECO:0000313" key="6">
    <source>
        <dbReference type="Proteomes" id="UP000777784"/>
    </source>
</evidence>
<dbReference type="Gene3D" id="3.30.2130.30">
    <property type="match status" value="1"/>
</dbReference>
<dbReference type="EMBL" id="JAHJDP010000084">
    <property type="protein sequence ID" value="MBU2692095.1"/>
    <property type="molecule type" value="Genomic_DNA"/>
</dbReference>
<accession>A0A948W7C6</accession>
<dbReference type="PROSITE" id="PS51165">
    <property type="entry name" value="THUMP"/>
    <property type="match status" value="1"/>
</dbReference>
<dbReference type="Pfam" id="PF02568">
    <property type="entry name" value="ThiI"/>
    <property type="match status" value="1"/>
</dbReference>
<evidence type="ECO:0000256" key="3">
    <source>
        <dbReference type="PROSITE-ProRule" id="PRU00529"/>
    </source>
</evidence>
<dbReference type="GO" id="GO:0005524">
    <property type="term" value="F:ATP binding"/>
    <property type="evidence" value="ECO:0007669"/>
    <property type="project" value="UniProtKB-KW"/>
</dbReference>
<name>A0A948W7C6_UNCEI</name>
<dbReference type="GO" id="GO:0003723">
    <property type="term" value="F:RNA binding"/>
    <property type="evidence" value="ECO:0007669"/>
    <property type="project" value="UniProtKB-UniRule"/>
</dbReference>